<dbReference type="EMBL" id="VSSQ01003307">
    <property type="protein sequence ID" value="MPM20081.1"/>
    <property type="molecule type" value="Genomic_DNA"/>
</dbReference>
<dbReference type="AlphaFoldDB" id="A0A644XWP1"/>
<protein>
    <recommendedName>
        <fullName evidence="1">Prolow-density lipoprotein receptor-related protein 1-like beta-propeller domain-containing protein</fullName>
    </recommendedName>
</protein>
<dbReference type="SUPFAM" id="SSF63825">
    <property type="entry name" value="YWTD domain"/>
    <property type="match status" value="1"/>
</dbReference>
<name>A0A644XWP1_9ZZZZ</name>
<sequence>MLRNFFSFLIISTFFLTGCSNKIPESDSSAKTHSLSTSYKENITTNNKIILSGKTLTNYKYIYLGNLLFFPDPNNNNKLSVSELAKSNTVISQESIIDIFDYSIDYLISNNDIIYFSSISKDKGLFKLDYQKNTVTKLNNDSPKGLIYANEKLYYIDSNTQNIYSYDVKSNSKSLLSTSKVGNFIINNNSIFYRNLDDNSKLYCLKIDGSSNIKLTDDSVDSFVTYNNEILFVNSSDNNTLHSFNILNSESKKILNVDASKLKQSDERIYFINNASANTICQLTKNKENNDYTFTEIFSDSTNEYFPTDKGIFIETSANINEVKFININ</sequence>
<dbReference type="PANTHER" id="PTHR32256:SF17">
    <property type="entry name" value="EGF-LIKE DOMAIN-CONTAINING PROTEIN"/>
    <property type="match status" value="1"/>
</dbReference>
<organism evidence="2">
    <name type="scientific">bioreactor metagenome</name>
    <dbReference type="NCBI Taxonomy" id="1076179"/>
    <lineage>
        <taxon>unclassified sequences</taxon>
        <taxon>metagenomes</taxon>
        <taxon>ecological metagenomes</taxon>
    </lineage>
</organism>
<dbReference type="PANTHER" id="PTHR32256">
    <property type="match status" value="1"/>
</dbReference>
<evidence type="ECO:0000313" key="2">
    <source>
        <dbReference type="EMBL" id="MPM20081.1"/>
    </source>
</evidence>
<evidence type="ECO:0000259" key="1">
    <source>
        <dbReference type="Pfam" id="PF16472"/>
    </source>
</evidence>
<reference evidence="2" key="1">
    <citation type="submission" date="2019-08" db="EMBL/GenBank/DDBJ databases">
        <authorList>
            <person name="Kucharzyk K."/>
            <person name="Murdoch R.W."/>
            <person name="Higgins S."/>
            <person name="Loffler F."/>
        </authorList>
    </citation>
    <scope>NUCLEOTIDE SEQUENCE</scope>
</reference>
<dbReference type="Pfam" id="PF16472">
    <property type="entry name" value="DUF5050"/>
    <property type="match status" value="1"/>
</dbReference>
<comment type="caution">
    <text evidence="2">The sequence shown here is derived from an EMBL/GenBank/DDBJ whole genome shotgun (WGS) entry which is preliminary data.</text>
</comment>
<dbReference type="PROSITE" id="PS00018">
    <property type="entry name" value="EF_HAND_1"/>
    <property type="match status" value="1"/>
</dbReference>
<dbReference type="PROSITE" id="PS51257">
    <property type="entry name" value="PROKAR_LIPOPROTEIN"/>
    <property type="match status" value="1"/>
</dbReference>
<dbReference type="InterPro" id="IPR053369">
    <property type="entry name" value="SrfA-induced_signal"/>
</dbReference>
<dbReference type="InterPro" id="IPR032485">
    <property type="entry name" value="LRP1-like_beta_prop"/>
</dbReference>
<dbReference type="InterPro" id="IPR018247">
    <property type="entry name" value="EF_Hand_1_Ca_BS"/>
</dbReference>
<feature type="domain" description="Prolow-density lipoprotein receptor-related protein 1-like beta-propeller" evidence="1">
    <location>
        <begin position="106"/>
        <end position="327"/>
    </location>
</feature>
<proteinExistence type="predicted"/>
<accession>A0A644XWP1</accession>
<gene>
    <name evidence="2" type="ORF">SDC9_66508</name>
</gene>